<keyword evidence="2" id="KW-1185">Reference proteome</keyword>
<dbReference type="Proteomes" id="UP000606786">
    <property type="component" value="Unassembled WGS sequence"/>
</dbReference>
<evidence type="ECO:0000313" key="2">
    <source>
        <dbReference type="Proteomes" id="UP000606786"/>
    </source>
</evidence>
<organism evidence="1 2">
    <name type="scientific">Ceratitis capitata</name>
    <name type="common">Mediterranean fruit fly</name>
    <name type="synonym">Tephritis capitata</name>
    <dbReference type="NCBI Taxonomy" id="7213"/>
    <lineage>
        <taxon>Eukaryota</taxon>
        <taxon>Metazoa</taxon>
        <taxon>Ecdysozoa</taxon>
        <taxon>Arthropoda</taxon>
        <taxon>Hexapoda</taxon>
        <taxon>Insecta</taxon>
        <taxon>Pterygota</taxon>
        <taxon>Neoptera</taxon>
        <taxon>Endopterygota</taxon>
        <taxon>Diptera</taxon>
        <taxon>Brachycera</taxon>
        <taxon>Muscomorpha</taxon>
        <taxon>Tephritoidea</taxon>
        <taxon>Tephritidae</taxon>
        <taxon>Ceratitis</taxon>
        <taxon>Ceratitis</taxon>
    </lineage>
</organism>
<comment type="caution">
    <text evidence="1">The sequence shown here is derived from an EMBL/GenBank/DDBJ whole genome shotgun (WGS) entry which is preliminary data.</text>
</comment>
<dbReference type="EMBL" id="CAJHJT010000001">
    <property type="protein sequence ID" value="CAD6991576.1"/>
    <property type="molecule type" value="Genomic_DNA"/>
</dbReference>
<proteinExistence type="predicted"/>
<dbReference type="AlphaFoldDB" id="A0A811TZS1"/>
<gene>
    <name evidence="1" type="ORF">CCAP1982_LOCUS494</name>
</gene>
<evidence type="ECO:0000313" key="1">
    <source>
        <dbReference type="EMBL" id="CAD6991576.1"/>
    </source>
</evidence>
<reference evidence="1" key="1">
    <citation type="submission" date="2020-11" db="EMBL/GenBank/DDBJ databases">
        <authorList>
            <person name="Whitehead M."/>
        </authorList>
    </citation>
    <scope>NUCLEOTIDE SEQUENCE</scope>
    <source>
        <strain evidence="1">EGII</strain>
    </source>
</reference>
<accession>A0A811TZS1</accession>
<protein>
    <submittedName>
        <fullName evidence="1">(Mediterranean fruit fly) hypothetical protein</fullName>
    </submittedName>
</protein>
<sequence length="117" mass="12822">MNATVETTQAASSSASRCFDVCFNMQIHLVTVQRDECRARKDRTVYTDYTLALGFAQKVGGSVACLLRSIVWCMPAAAVAAFNRRLSSKQAIVPLALISYSTTPLSKYPPFLLVAIR</sequence>
<name>A0A811TZS1_CERCA</name>